<keyword evidence="3" id="KW-1185">Reference proteome</keyword>
<dbReference type="EMBL" id="CP014855">
    <property type="protein sequence ID" value="ASJ00888.1"/>
    <property type="molecule type" value="Genomic_DNA"/>
</dbReference>
<name>A0A2Z2MG19_THEGO</name>
<organism evidence="2 3">
    <name type="scientific">Thermococcus gorgonarius</name>
    <dbReference type="NCBI Taxonomy" id="71997"/>
    <lineage>
        <taxon>Archaea</taxon>
        <taxon>Methanobacteriati</taxon>
        <taxon>Methanobacteriota</taxon>
        <taxon>Thermococci</taxon>
        <taxon>Thermococcales</taxon>
        <taxon>Thermococcaceae</taxon>
        <taxon>Thermococcus</taxon>
    </lineage>
</organism>
<dbReference type="Pfam" id="PF09946">
    <property type="entry name" value="DUF2178"/>
    <property type="match status" value="1"/>
</dbReference>
<keyword evidence="1" id="KW-0472">Membrane</keyword>
<dbReference type="RefSeq" id="WP_088885223.1">
    <property type="nucleotide sequence ID" value="NZ_CP014855.1"/>
</dbReference>
<dbReference type="KEGG" id="tgg:A3K92_05025"/>
<evidence type="ECO:0000313" key="3">
    <source>
        <dbReference type="Proteomes" id="UP000250134"/>
    </source>
</evidence>
<keyword evidence="1" id="KW-0812">Transmembrane</keyword>
<gene>
    <name evidence="2" type="ORF">A3K92_05025</name>
</gene>
<proteinExistence type="predicted"/>
<dbReference type="OrthoDB" id="101256at2157"/>
<reference evidence="2 3" key="1">
    <citation type="submission" date="2016-03" db="EMBL/GenBank/DDBJ databases">
        <title>Complete genome sequence of Thermococcus gorgonarius.</title>
        <authorList>
            <person name="Oger P.M."/>
        </authorList>
    </citation>
    <scope>NUCLEOTIDE SEQUENCE [LARGE SCALE GENOMIC DNA]</scope>
    <source>
        <strain evidence="2 3">W-12</strain>
    </source>
</reference>
<keyword evidence="1" id="KW-1133">Transmembrane helix</keyword>
<evidence type="ECO:0008006" key="4">
    <source>
        <dbReference type="Google" id="ProtNLM"/>
    </source>
</evidence>
<feature type="transmembrane region" description="Helical" evidence="1">
    <location>
        <begin position="70"/>
        <end position="89"/>
    </location>
</feature>
<protein>
    <recommendedName>
        <fullName evidence="4">DUF2178 domain-containing protein</fullName>
    </recommendedName>
</protein>
<evidence type="ECO:0000313" key="2">
    <source>
        <dbReference type="EMBL" id="ASJ00888.1"/>
    </source>
</evidence>
<evidence type="ECO:0000256" key="1">
    <source>
        <dbReference type="SAM" id="Phobius"/>
    </source>
</evidence>
<dbReference type="GeneID" id="33331890"/>
<feature type="transmembrane region" description="Helical" evidence="1">
    <location>
        <begin position="32"/>
        <end position="49"/>
    </location>
</feature>
<feature type="transmembrane region" description="Helical" evidence="1">
    <location>
        <begin position="101"/>
        <end position="119"/>
    </location>
</feature>
<dbReference type="InterPro" id="IPR019235">
    <property type="entry name" value="DUF2178_TM"/>
</dbReference>
<accession>A0A2Z2MG19</accession>
<dbReference type="AlphaFoldDB" id="A0A2Z2MG19"/>
<dbReference type="Proteomes" id="UP000250134">
    <property type="component" value="Chromosome"/>
</dbReference>
<sequence length="127" mass="13956">MGRKLSLLPALLAVLALGWVVGWAVSSGKGEISLVAFALSAFFVNRYFAYLEGRGFVLEDERSLRINEVASRRTLQVTMITLAVVMLLLSGRTSEPEVRGAFIAISLTLAGMGLVHLLLRHYYARVM</sequence>